<name>E2B2U1_HARSA</name>
<sequence>AFVYVIEFQKCGLPHVHILITLKRDFKIMIPQIVDKYISAEIPNPSENSRLHDIVMKHMIHGPCGDWCLVDGKCSKHYPKSFLKKLKWIMMLIHIRRRNVGKTFERPGGYIVDNRHVVPYCPILSIIFNCHINVEILSSIKSVKYL</sequence>
<organism evidence="2">
    <name type="scientific">Harpegnathos saltator</name>
    <name type="common">Jerdon's jumping ant</name>
    <dbReference type="NCBI Taxonomy" id="610380"/>
    <lineage>
        <taxon>Eukaryota</taxon>
        <taxon>Metazoa</taxon>
        <taxon>Ecdysozoa</taxon>
        <taxon>Arthropoda</taxon>
        <taxon>Hexapoda</taxon>
        <taxon>Insecta</taxon>
        <taxon>Pterygota</taxon>
        <taxon>Neoptera</taxon>
        <taxon>Endopterygota</taxon>
        <taxon>Hymenoptera</taxon>
        <taxon>Apocrita</taxon>
        <taxon>Aculeata</taxon>
        <taxon>Formicoidea</taxon>
        <taxon>Formicidae</taxon>
        <taxon>Ponerinae</taxon>
        <taxon>Ponerini</taxon>
        <taxon>Harpegnathos</taxon>
    </lineage>
</organism>
<dbReference type="PANTHER" id="PTHR10492">
    <property type="match status" value="1"/>
</dbReference>
<protein>
    <recommendedName>
        <fullName evidence="3">Helitron helicase-like domain-containing protein</fullName>
    </recommendedName>
</protein>
<feature type="non-terminal residue" evidence="1">
    <location>
        <position position="146"/>
    </location>
</feature>
<accession>E2B2U1</accession>
<dbReference type="PANTHER" id="PTHR10492:SF57">
    <property type="entry name" value="ATP-DEPENDENT DNA HELICASE"/>
    <property type="match status" value="1"/>
</dbReference>
<dbReference type="EMBL" id="GL445246">
    <property type="protein sequence ID" value="EFN89989.1"/>
    <property type="molecule type" value="Genomic_DNA"/>
</dbReference>
<evidence type="ECO:0000313" key="1">
    <source>
        <dbReference type="EMBL" id="EFN89989.1"/>
    </source>
</evidence>
<dbReference type="STRING" id="610380.E2B2U1"/>
<dbReference type="InParanoid" id="E2B2U1"/>
<keyword evidence="2" id="KW-1185">Reference proteome</keyword>
<feature type="non-terminal residue" evidence="1">
    <location>
        <position position="1"/>
    </location>
</feature>
<gene>
    <name evidence="1" type="ORF">EAI_09673</name>
</gene>
<dbReference type="Proteomes" id="UP000008237">
    <property type="component" value="Unassembled WGS sequence"/>
</dbReference>
<dbReference type="AlphaFoldDB" id="E2B2U1"/>
<evidence type="ECO:0000313" key="2">
    <source>
        <dbReference type="Proteomes" id="UP000008237"/>
    </source>
</evidence>
<reference evidence="1 2" key="1">
    <citation type="journal article" date="2010" name="Science">
        <title>Genomic comparison of the ants Camponotus floridanus and Harpegnathos saltator.</title>
        <authorList>
            <person name="Bonasio R."/>
            <person name="Zhang G."/>
            <person name="Ye C."/>
            <person name="Mutti N.S."/>
            <person name="Fang X."/>
            <person name="Qin N."/>
            <person name="Donahue G."/>
            <person name="Yang P."/>
            <person name="Li Q."/>
            <person name="Li C."/>
            <person name="Zhang P."/>
            <person name="Huang Z."/>
            <person name="Berger S.L."/>
            <person name="Reinberg D."/>
            <person name="Wang J."/>
            <person name="Liebig J."/>
        </authorList>
    </citation>
    <scope>NUCLEOTIDE SEQUENCE [LARGE SCALE GENOMIC DNA]</scope>
    <source>
        <strain evidence="1 2">R22 G/1</strain>
    </source>
</reference>
<evidence type="ECO:0008006" key="3">
    <source>
        <dbReference type="Google" id="ProtNLM"/>
    </source>
</evidence>
<proteinExistence type="predicted"/>